<reference evidence="3 4" key="1">
    <citation type="submission" date="2021-05" db="EMBL/GenBank/DDBJ databases">
        <title>Kineosporia and Streptomyces sp. nov. two new marine actinobacteria isolated from Coral.</title>
        <authorList>
            <person name="Buangrab K."/>
            <person name="Sutthacheep M."/>
            <person name="Yeemin T."/>
            <person name="Harunari E."/>
            <person name="Igarashi Y."/>
            <person name="Kanchanasin P."/>
            <person name="Tanasupawat S."/>
            <person name="Phongsopitanun W."/>
        </authorList>
    </citation>
    <scope>NUCLEOTIDE SEQUENCE [LARGE SCALE GENOMIC DNA]</scope>
    <source>
        <strain evidence="3 4">J2-2</strain>
    </source>
</reference>
<comment type="caution">
    <text evidence="3">The sequence shown here is derived from an EMBL/GenBank/DDBJ whole genome shotgun (WGS) entry which is preliminary data.</text>
</comment>
<dbReference type="Proteomes" id="UP001197247">
    <property type="component" value="Unassembled WGS sequence"/>
</dbReference>
<proteinExistence type="predicted"/>
<feature type="domain" description="Phosphatidic acid phosphatase type 2/haloperoxidase" evidence="2">
    <location>
        <begin position="199"/>
        <end position="319"/>
    </location>
</feature>
<evidence type="ECO:0000313" key="4">
    <source>
        <dbReference type="Proteomes" id="UP001197247"/>
    </source>
</evidence>
<dbReference type="PRINTS" id="PR00483">
    <property type="entry name" value="BACPHPHTASE"/>
</dbReference>
<accession>A0ABS5TBE2</accession>
<evidence type="ECO:0000259" key="2">
    <source>
        <dbReference type="SMART" id="SM00014"/>
    </source>
</evidence>
<dbReference type="SMART" id="SM00014">
    <property type="entry name" value="acidPPc"/>
    <property type="match status" value="1"/>
</dbReference>
<evidence type="ECO:0000313" key="3">
    <source>
        <dbReference type="EMBL" id="MBT0768158.1"/>
    </source>
</evidence>
<dbReference type="EMBL" id="JAHBAY010000002">
    <property type="protein sequence ID" value="MBT0768158.1"/>
    <property type="molecule type" value="Genomic_DNA"/>
</dbReference>
<dbReference type="InterPro" id="IPR036938">
    <property type="entry name" value="PAP2/HPO_sf"/>
</dbReference>
<dbReference type="Pfam" id="PF01569">
    <property type="entry name" value="PAP2"/>
    <property type="match status" value="1"/>
</dbReference>
<dbReference type="RefSeq" id="WP_214154465.1">
    <property type="nucleotide sequence ID" value="NZ_JAHBAY010000002.1"/>
</dbReference>
<evidence type="ECO:0000256" key="1">
    <source>
        <dbReference type="SAM" id="SignalP"/>
    </source>
</evidence>
<protein>
    <submittedName>
        <fullName evidence="3">Phosphatase PAP2 family protein</fullName>
    </submittedName>
</protein>
<organism evidence="3 4">
    <name type="scientific">Kineosporia corallincola</name>
    <dbReference type="NCBI Taxonomy" id="2835133"/>
    <lineage>
        <taxon>Bacteria</taxon>
        <taxon>Bacillati</taxon>
        <taxon>Actinomycetota</taxon>
        <taxon>Actinomycetes</taxon>
        <taxon>Kineosporiales</taxon>
        <taxon>Kineosporiaceae</taxon>
        <taxon>Kineosporia</taxon>
    </lineage>
</organism>
<keyword evidence="4" id="KW-1185">Reference proteome</keyword>
<dbReference type="Gene3D" id="1.20.144.10">
    <property type="entry name" value="Phosphatidic acid phosphatase type 2/haloperoxidase"/>
    <property type="match status" value="1"/>
</dbReference>
<feature type="chain" id="PRO_5046624663" evidence="1">
    <location>
        <begin position="38"/>
        <end position="486"/>
    </location>
</feature>
<dbReference type="InterPro" id="IPR000326">
    <property type="entry name" value="PAP2/HPO"/>
</dbReference>
<keyword evidence="1" id="KW-0732">Signal</keyword>
<gene>
    <name evidence="3" type="ORF">KIH74_04445</name>
</gene>
<feature type="signal peptide" evidence="1">
    <location>
        <begin position="1"/>
        <end position="37"/>
    </location>
</feature>
<dbReference type="SUPFAM" id="SSF48317">
    <property type="entry name" value="Acid phosphatase/Vanadium-dependent haloperoxidase"/>
    <property type="match status" value="1"/>
</dbReference>
<name>A0ABS5TBE2_9ACTN</name>
<sequence>MTIKTPGLRSLPRARRVGVSVLAAASLALAVPSAASAATTTYPSDSAAPDLVSLLYGYNSYWVSSGVNDLHGTVKNAAVLGRDDALTVWINQNATTAQRFKALQDSEYQTTDGTAYDQSITVSTALGSVLGPLYVKGRTSGALPLTSAVINSSNGTAGAYVSTSTAKAAFSHPRPYLPSDATASAVSGDAAECAPSTVNGSSQQAIRVGQSYADAKGNLKITRVAPVTDTTHQFSSSDVTLDAGYGTSGICTGGSFPSGHTTTAYEAGITLATLLPELAPEILARASEAGNNRIVLGVHYPLDIMGGRMDGEAALAARWSDEAYRTEVLEPARKELLSYFKKATGRSLIQVIGSQKAYTSNPYGGKKMPGGSAQVVTDRKSAVSVYRERMTYGFARTGTKHQAASVPAGAENLLLTAFPTLTKAQRVSVLAQTEIASGYPLDTAGTSGSWERLNLAAATSATVKLGRDGKVRVVSTGGTAKVIGRR</sequence>
<dbReference type="InterPro" id="IPR001011">
    <property type="entry name" value="Acid_Pase_classA_bac"/>
</dbReference>